<keyword evidence="2" id="KW-0285">Flavoprotein</keyword>
<keyword evidence="8" id="KW-1185">Reference proteome</keyword>
<dbReference type="InterPro" id="IPR001155">
    <property type="entry name" value="OxRdtase_FMN_N"/>
</dbReference>
<dbReference type="Proteomes" id="UP001408356">
    <property type="component" value="Unassembled WGS sequence"/>
</dbReference>
<keyword evidence="3" id="KW-0288">FMN</keyword>
<name>A0ABR2V4K7_9PEZI</name>
<dbReference type="SUPFAM" id="SSF51395">
    <property type="entry name" value="FMN-linked oxidoreductases"/>
    <property type="match status" value="1"/>
</dbReference>
<dbReference type="InterPro" id="IPR051799">
    <property type="entry name" value="NADH_flavin_oxidoreductase"/>
</dbReference>
<keyword evidence="4" id="KW-0560">Oxidoreductase</keyword>
<organism evidence="7 8">
    <name type="scientific">Seiridium unicorne</name>
    <dbReference type="NCBI Taxonomy" id="138068"/>
    <lineage>
        <taxon>Eukaryota</taxon>
        <taxon>Fungi</taxon>
        <taxon>Dikarya</taxon>
        <taxon>Ascomycota</taxon>
        <taxon>Pezizomycotina</taxon>
        <taxon>Sordariomycetes</taxon>
        <taxon>Xylariomycetidae</taxon>
        <taxon>Amphisphaeriales</taxon>
        <taxon>Sporocadaceae</taxon>
        <taxon>Seiridium</taxon>
    </lineage>
</organism>
<evidence type="ECO:0000256" key="2">
    <source>
        <dbReference type="ARBA" id="ARBA00022630"/>
    </source>
</evidence>
<sequence length="453" mass="49379">MTSQRYGSSAADTTSLARPLQFEPSGRVAKNRFMKAPMGEGLASWSPTVHHDRGIPTDELVELYRRWGEGENGWGVIITGNVETDFQSLSAPGDTIITTDCKPEGERFEMFRKIATVGKASGSLMIAQITHPGAKVQYKLNPVAISASEVSPEGKNGVKYGKPHAATRQEIARLIEGFAYAAEYLEKAGFDGIELHAAHGYLLSQFLSPLTNHRTDEYGAQTTESRLRFISEVAKAIKARVSPNFIVSAKLNSFEFQDGGVTDQEAKELCEALESIGFDFVELSGGTSENGGMEWTKESTRRREAFFLEWAAKITSALRPGTKLKVYLTGGFRSAAAMVKGLDTVDGIGLGRPAATEPYLCRDILEGRVLGAIRPVQDFENDFAGGLAIAGAQLAQIGNGKVPLDYGDEKVMEILKADMKLWQQKTIEDGDKLEYVLPPRYSGPQFGYEALDG</sequence>
<dbReference type="Gene3D" id="3.20.20.70">
    <property type="entry name" value="Aldolase class I"/>
    <property type="match status" value="1"/>
</dbReference>
<gene>
    <name evidence="7" type="ORF">SUNI508_05335</name>
</gene>
<feature type="domain" description="NADH:flavin oxidoreductase/NADH oxidase N-terminal" evidence="6">
    <location>
        <begin position="19"/>
        <end position="368"/>
    </location>
</feature>
<reference evidence="7 8" key="1">
    <citation type="journal article" date="2024" name="J. Plant Pathol.">
        <title>Sequence and assembly of the genome of Seiridium unicorne, isolate CBS 538.82, causal agent of cypress canker disease.</title>
        <authorList>
            <person name="Scali E."/>
            <person name="Rocca G.D."/>
            <person name="Danti R."/>
            <person name="Garbelotto M."/>
            <person name="Barberini S."/>
            <person name="Baroncelli R."/>
            <person name="Emiliani G."/>
        </authorList>
    </citation>
    <scope>NUCLEOTIDE SEQUENCE [LARGE SCALE GENOMIC DNA]</scope>
    <source>
        <strain evidence="7 8">BM-138-508</strain>
    </source>
</reference>
<evidence type="ECO:0000259" key="6">
    <source>
        <dbReference type="Pfam" id="PF00724"/>
    </source>
</evidence>
<accession>A0ABR2V4K7</accession>
<dbReference type="InterPro" id="IPR013785">
    <property type="entry name" value="Aldolase_TIM"/>
</dbReference>
<dbReference type="EMBL" id="JARVKF010000157">
    <property type="protein sequence ID" value="KAK9421734.1"/>
    <property type="molecule type" value="Genomic_DNA"/>
</dbReference>
<dbReference type="PANTHER" id="PTHR43656">
    <property type="entry name" value="BINDING OXIDOREDUCTASE, PUTATIVE (AFU_ORTHOLOGUE AFUA_2G08260)-RELATED"/>
    <property type="match status" value="1"/>
</dbReference>
<comment type="caution">
    <text evidence="7">The sequence shown here is derived from an EMBL/GenBank/DDBJ whole genome shotgun (WGS) entry which is preliminary data.</text>
</comment>
<evidence type="ECO:0000313" key="7">
    <source>
        <dbReference type="EMBL" id="KAK9421734.1"/>
    </source>
</evidence>
<evidence type="ECO:0000256" key="4">
    <source>
        <dbReference type="ARBA" id="ARBA00023002"/>
    </source>
</evidence>
<feature type="compositionally biased region" description="Polar residues" evidence="5">
    <location>
        <begin position="1"/>
        <end position="16"/>
    </location>
</feature>
<protein>
    <recommendedName>
        <fullName evidence="6">NADH:flavin oxidoreductase/NADH oxidase N-terminal domain-containing protein</fullName>
    </recommendedName>
</protein>
<proteinExistence type="inferred from homology"/>
<comment type="similarity">
    <text evidence="1">Belongs to the NADH:flavin oxidoreductase/NADH oxidase family.</text>
</comment>
<dbReference type="PANTHER" id="PTHR43656:SF5">
    <property type="entry name" value="NADH:FLAVIN OXIDOREDUCTASE_NADH OXIDASE N-TERMINAL DOMAIN-CONTAINING PROTEIN"/>
    <property type="match status" value="1"/>
</dbReference>
<evidence type="ECO:0000256" key="5">
    <source>
        <dbReference type="SAM" id="MobiDB-lite"/>
    </source>
</evidence>
<feature type="region of interest" description="Disordered" evidence="5">
    <location>
        <begin position="1"/>
        <end position="20"/>
    </location>
</feature>
<dbReference type="Pfam" id="PF00724">
    <property type="entry name" value="Oxidored_FMN"/>
    <property type="match status" value="1"/>
</dbReference>
<dbReference type="CDD" id="cd04733">
    <property type="entry name" value="OYE_like_2_FMN"/>
    <property type="match status" value="1"/>
</dbReference>
<evidence type="ECO:0000256" key="1">
    <source>
        <dbReference type="ARBA" id="ARBA00005979"/>
    </source>
</evidence>
<evidence type="ECO:0000313" key="8">
    <source>
        <dbReference type="Proteomes" id="UP001408356"/>
    </source>
</evidence>
<evidence type="ECO:0000256" key="3">
    <source>
        <dbReference type="ARBA" id="ARBA00022643"/>
    </source>
</evidence>